<gene>
    <name evidence="3" type="ORF">GLX27_002439</name>
</gene>
<protein>
    <recommendedName>
        <fullName evidence="2">SRR1-like domain-containing protein</fullName>
    </recommendedName>
</protein>
<dbReference type="Proteomes" id="UP000818624">
    <property type="component" value="Chromosome 2"/>
</dbReference>
<evidence type="ECO:0000259" key="2">
    <source>
        <dbReference type="Pfam" id="PF07985"/>
    </source>
</evidence>
<sequence length="148" mass="15915">MPKCPRALYEAVLRANWDAVQLRGLVLCGNDLDAYMAQDAYPAMTRAAQLWHRYALPTCDDAPPGALDAVMHTFSEALDVASELASGPRWVCQPARRGRRRRGAARAASPAHEDEARPLSPGAADFWTLPGAAAPASDEVLATPIHPS</sequence>
<feature type="region of interest" description="Disordered" evidence="1">
    <location>
        <begin position="95"/>
        <end position="128"/>
    </location>
</feature>
<evidence type="ECO:0000313" key="4">
    <source>
        <dbReference type="Proteomes" id="UP000818624"/>
    </source>
</evidence>
<evidence type="ECO:0000313" key="3">
    <source>
        <dbReference type="EMBL" id="WFD47777.1"/>
    </source>
</evidence>
<name>A0ABY8ESB5_MALFU</name>
<accession>A0ABY8ESB5</accession>
<feature type="domain" description="SRR1-like" evidence="2">
    <location>
        <begin position="1"/>
        <end position="51"/>
    </location>
</feature>
<reference evidence="3 4" key="1">
    <citation type="journal article" date="2020" name="Elife">
        <title>Loss of centromere function drives karyotype evolution in closely related Malassezia species.</title>
        <authorList>
            <person name="Sankaranarayanan S.R."/>
            <person name="Ianiri G."/>
            <person name="Coelho M.A."/>
            <person name="Reza M.H."/>
            <person name="Thimmappa B.C."/>
            <person name="Ganguly P."/>
            <person name="Vadnala R.N."/>
            <person name="Sun S."/>
            <person name="Siddharthan R."/>
            <person name="Tellgren-Roth C."/>
            <person name="Dawson T.L."/>
            <person name="Heitman J."/>
            <person name="Sanyal K."/>
        </authorList>
    </citation>
    <scope>NUCLEOTIDE SEQUENCE [LARGE SCALE GENOMIC DNA]</scope>
    <source>
        <strain evidence="3">CBS14141</strain>
    </source>
</reference>
<dbReference type="InterPro" id="IPR012942">
    <property type="entry name" value="SRR1-like"/>
</dbReference>
<keyword evidence="4" id="KW-1185">Reference proteome</keyword>
<evidence type="ECO:0000256" key="1">
    <source>
        <dbReference type="SAM" id="MobiDB-lite"/>
    </source>
</evidence>
<proteinExistence type="predicted"/>
<organism evidence="3 4">
    <name type="scientific">Malassezia furfur</name>
    <name type="common">Pityriasis versicolor infection agent</name>
    <name type="synonym">Pityrosporum furfur</name>
    <dbReference type="NCBI Taxonomy" id="55194"/>
    <lineage>
        <taxon>Eukaryota</taxon>
        <taxon>Fungi</taxon>
        <taxon>Dikarya</taxon>
        <taxon>Basidiomycota</taxon>
        <taxon>Ustilaginomycotina</taxon>
        <taxon>Malasseziomycetes</taxon>
        <taxon>Malasseziales</taxon>
        <taxon>Malasseziaceae</taxon>
        <taxon>Malassezia</taxon>
    </lineage>
</organism>
<dbReference type="EMBL" id="CP046235">
    <property type="protein sequence ID" value="WFD47777.1"/>
    <property type="molecule type" value="Genomic_DNA"/>
</dbReference>
<dbReference type="Pfam" id="PF07985">
    <property type="entry name" value="SRR1"/>
    <property type="match status" value="1"/>
</dbReference>